<dbReference type="PROSITE" id="PS51007">
    <property type="entry name" value="CYTC"/>
    <property type="match status" value="1"/>
</dbReference>
<feature type="domain" description="Cytochrome c" evidence="5">
    <location>
        <begin position="271"/>
        <end position="373"/>
    </location>
</feature>
<sequence length="373" mass="39497">MKKLKQFIWLVVMALAVVFASCTKEGPQGPPGSDGTNGTDGINGIDGTTGCIECHTNDSELPIKIAQFKHSLHFSGGQEHVGYANYAGGSCSMCHSHNGFIKAVEDGTNSGGLHPEAAPMSCSTCHQIHTTYKRGDYALHYTDAVDFYLNENDNGIFTGLEVDATNQYSDPDGLSNTCIKCHQPRHRGTSQPDPSVEGSIEISAGSAAHWGPHYGAQGAIFGGVGGYIGTDNPTAPSGTKGHHSCKSCHMSFNALTGNYGGYVGGHSMKMAATEDGEPVFTACDECHTDRGATIDLPGKMAANKILLDALHADLMAAGIADADGHLIGGTWTHQQLAAYWNFALVKNDHSYGIHNEEYTQSLINAARTYLGTN</sequence>
<keyword evidence="7" id="KW-1185">Reference proteome</keyword>
<keyword evidence="2 3" id="KW-0408">Iron</keyword>
<evidence type="ECO:0000256" key="4">
    <source>
        <dbReference type="SAM" id="SignalP"/>
    </source>
</evidence>
<dbReference type="RefSeq" id="WP_212227032.1">
    <property type="nucleotide sequence ID" value="NZ_JAGUCN010000006.1"/>
</dbReference>
<protein>
    <recommendedName>
        <fullName evidence="5">Cytochrome c domain-containing protein</fullName>
    </recommendedName>
</protein>
<feature type="chain" id="PRO_5046427274" description="Cytochrome c domain-containing protein" evidence="4">
    <location>
        <begin position="21"/>
        <end position="373"/>
    </location>
</feature>
<keyword evidence="1 3" id="KW-0479">Metal-binding</keyword>
<keyword evidence="3" id="KW-0349">Heme</keyword>
<gene>
    <name evidence="6" type="ORF">KEM09_06725</name>
</gene>
<keyword evidence="4" id="KW-0732">Signal</keyword>
<evidence type="ECO:0000313" key="7">
    <source>
        <dbReference type="Proteomes" id="UP000721861"/>
    </source>
</evidence>
<dbReference type="SUPFAM" id="SSF48695">
    <property type="entry name" value="Multiheme cytochromes"/>
    <property type="match status" value="1"/>
</dbReference>
<name>A0ABS5K7V7_9BACT</name>
<dbReference type="Proteomes" id="UP000721861">
    <property type="component" value="Unassembled WGS sequence"/>
</dbReference>
<evidence type="ECO:0000259" key="5">
    <source>
        <dbReference type="PROSITE" id="PS51007"/>
    </source>
</evidence>
<evidence type="ECO:0000256" key="1">
    <source>
        <dbReference type="ARBA" id="ARBA00022723"/>
    </source>
</evidence>
<feature type="signal peptide" evidence="4">
    <location>
        <begin position="1"/>
        <end position="20"/>
    </location>
</feature>
<dbReference type="EMBL" id="JAGUCN010000006">
    <property type="protein sequence ID" value="MBS2211086.1"/>
    <property type="molecule type" value="Genomic_DNA"/>
</dbReference>
<evidence type="ECO:0000313" key="6">
    <source>
        <dbReference type="EMBL" id="MBS2211086.1"/>
    </source>
</evidence>
<dbReference type="InterPro" id="IPR009056">
    <property type="entry name" value="Cyt_c-like_dom"/>
</dbReference>
<reference evidence="6 7" key="1">
    <citation type="journal article" date="2014" name="Int. J. Syst. Evol. Microbiol.">
        <title>Carboxylicivirga gen. nov. in the family Marinilabiliaceae with two novel species, Carboxylicivirga mesophila sp. nov. and Carboxylicivirga taeanensis sp. nov., and reclassification of Cytophaga fermentans as Saccharicrinis fermentans gen. nov., comb. nov.</title>
        <authorList>
            <person name="Yang S.H."/>
            <person name="Seo H.S."/>
            <person name="Woo J.H."/>
            <person name="Oh H.M."/>
            <person name="Jang H."/>
            <person name="Lee J.H."/>
            <person name="Kim S.J."/>
            <person name="Kwon K.K."/>
        </authorList>
    </citation>
    <scope>NUCLEOTIDE SEQUENCE [LARGE SCALE GENOMIC DNA]</scope>
    <source>
        <strain evidence="6 7">JCM 18290</strain>
    </source>
</reference>
<proteinExistence type="predicted"/>
<dbReference type="PROSITE" id="PS51257">
    <property type="entry name" value="PROKAR_LIPOPROTEIN"/>
    <property type="match status" value="1"/>
</dbReference>
<accession>A0ABS5K7V7</accession>
<evidence type="ECO:0000256" key="2">
    <source>
        <dbReference type="ARBA" id="ARBA00023004"/>
    </source>
</evidence>
<evidence type="ECO:0000256" key="3">
    <source>
        <dbReference type="PROSITE-ProRule" id="PRU00433"/>
    </source>
</evidence>
<comment type="caution">
    <text evidence="6">The sequence shown here is derived from an EMBL/GenBank/DDBJ whole genome shotgun (WGS) entry which is preliminary data.</text>
</comment>
<dbReference type="InterPro" id="IPR036280">
    <property type="entry name" value="Multihaem_cyt_sf"/>
</dbReference>
<organism evidence="6 7">
    <name type="scientific">Carboxylicivirga mesophila</name>
    <dbReference type="NCBI Taxonomy" id="1166478"/>
    <lineage>
        <taxon>Bacteria</taxon>
        <taxon>Pseudomonadati</taxon>
        <taxon>Bacteroidota</taxon>
        <taxon>Bacteroidia</taxon>
        <taxon>Marinilabiliales</taxon>
        <taxon>Marinilabiliaceae</taxon>
        <taxon>Carboxylicivirga</taxon>
    </lineage>
</organism>